<evidence type="ECO:0000256" key="1">
    <source>
        <dbReference type="SAM" id="MobiDB-lite"/>
    </source>
</evidence>
<dbReference type="Proteomes" id="UP000660554">
    <property type="component" value="Unassembled WGS sequence"/>
</dbReference>
<feature type="compositionally biased region" description="Low complexity" evidence="1">
    <location>
        <begin position="45"/>
        <end position="55"/>
    </location>
</feature>
<keyword evidence="3" id="KW-1185">Reference proteome</keyword>
<proteinExistence type="predicted"/>
<protein>
    <submittedName>
        <fullName evidence="2">Uncharacterized protein</fullName>
    </submittedName>
</protein>
<sequence>MLRQQFGRLAQPGGEHVGQAADLRLAQFRRWLAPARGRAGGVGGQARSRGAGQEGPDQGARRRARHP</sequence>
<organism evidence="2 3">
    <name type="scientific">Streptomyces virginiae</name>
    <name type="common">Streptomyces cinnamonensis</name>
    <dbReference type="NCBI Taxonomy" id="1961"/>
    <lineage>
        <taxon>Bacteria</taxon>
        <taxon>Bacillati</taxon>
        <taxon>Actinomycetota</taxon>
        <taxon>Actinomycetes</taxon>
        <taxon>Kitasatosporales</taxon>
        <taxon>Streptomycetaceae</taxon>
        <taxon>Streptomyces</taxon>
    </lineage>
</organism>
<evidence type="ECO:0000313" key="2">
    <source>
        <dbReference type="EMBL" id="GHI12717.1"/>
    </source>
</evidence>
<dbReference type="EMBL" id="BNDV01000008">
    <property type="protein sequence ID" value="GHI12717.1"/>
    <property type="molecule type" value="Genomic_DNA"/>
</dbReference>
<feature type="region of interest" description="Disordered" evidence="1">
    <location>
        <begin position="36"/>
        <end position="67"/>
    </location>
</feature>
<accession>A0ABQ3NIY9</accession>
<reference evidence="3" key="1">
    <citation type="submission" date="2020-09" db="EMBL/GenBank/DDBJ databases">
        <title>Whole genome shotgun sequence of Streptomyces cinnamonensis NBRC 15873.</title>
        <authorList>
            <person name="Komaki H."/>
            <person name="Tamura T."/>
        </authorList>
    </citation>
    <scope>NUCLEOTIDE SEQUENCE [LARGE SCALE GENOMIC DNA]</scope>
    <source>
        <strain evidence="3">NBRC 15873</strain>
    </source>
</reference>
<comment type="caution">
    <text evidence="2">The sequence shown here is derived from an EMBL/GenBank/DDBJ whole genome shotgun (WGS) entry which is preliminary data.</text>
</comment>
<gene>
    <name evidence="2" type="ORF">Scinn_21800</name>
</gene>
<name>A0ABQ3NIY9_STRVG</name>
<evidence type="ECO:0000313" key="3">
    <source>
        <dbReference type="Proteomes" id="UP000660554"/>
    </source>
</evidence>